<dbReference type="SUPFAM" id="SSF55486">
    <property type="entry name" value="Metalloproteases ('zincins'), catalytic domain"/>
    <property type="match status" value="1"/>
</dbReference>
<evidence type="ECO:0000313" key="2">
    <source>
        <dbReference type="Proteomes" id="UP001596550"/>
    </source>
</evidence>
<protein>
    <recommendedName>
        <fullName evidence="3">Peptidase M10 metallopeptidase domain-containing protein</fullName>
    </recommendedName>
</protein>
<name>A0ABW2LYI1_9FLAO</name>
<dbReference type="RefSeq" id="WP_378176194.1">
    <property type="nucleotide sequence ID" value="NZ_JBHTCR010000003.1"/>
</dbReference>
<evidence type="ECO:0008006" key="3">
    <source>
        <dbReference type="Google" id="ProtNLM"/>
    </source>
</evidence>
<gene>
    <name evidence="1" type="ORF">ACFQO9_07520</name>
</gene>
<organism evidence="1 2">
    <name type="scientific">Chryseobacterium zhengzhouense</name>
    <dbReference type="NCBI Taxonomy" id="1636086"/>
    <lineage>
        <taxon>Bacteria</taxon>
        <taxon>Pseudomonadati</taxon>
        <taxon>Bacteroidota</taxon>
        <taxon>Flavobacteriia</taxon>
        <taxon>Flavobacteriales</taxon>
        <taxon>Weeksellaceae</taxon>
        <taxon>Chryseobacterium group</taxon>
        <taxon>Chryseobacterium</taxon>
    </lineage>
</organism>
<accession>A0ABW2LYI1</accession>
<dbReference type="Proteomes" id="UP001596550">
    <property type="component" value="Unassembled WGS sequence"/>
</dbReference>
<reference evidence="2" key="1">
    <citation type="journal article" date="2019" name="Int. J. Syst. Evol. Microbiol.">
        <title>The Global Catalogue of Microorganisms (GCM) 10K type strain sequencing project: providing services to taxonomists for standard genome sequencing and annotation.</title>
        <authorList>
            <consortium name="The Broad Institute Genomics Platform"/>
            <consortium name="The Broad Institute Genome Sequencing Center for Infectious Disease"/>
            <person name="Wu L."/>
            <person name="Ma J."/>
        </authorList>
    </citation>
    <scope>NUCLEOTIDE SEQUENCE [LARGE SCALE GENOMIC DNA]</scope>
    <source>
        <strain evidence="2">CCUG 54781</strain>
    </source>
</reference>
<evidence type="ECO:0000313" key="1">
    <source>
        <dbReference type="EMBL" id="MFC7346556.1"/>
    </source>
</evidence>
<proteinExistence type="predicted"/>
<comment type="caution">
    <text evidence="1">The sequence shown here is derived from an EMBL/GenBank/DDBJ whole genome shotgun (WGS) entry which is preliminary data.</text>
</comment>
<dbReference type="EMBL" id="JBHTCR010000003">
    <property type="protein sequence ID" value="MFC7346556.1"/>
    <property type="molecule type" value="Genomic_DNA"/>
</dbReference>
<sequence>MKTGYIGIRNLADIGVSDIDMYGTDKRKKTIFNFEGSIKFYRSMAQSEGKLGSEDTLYTGRFGFDLYNEKHCPKGSVIYYLDKEGKEIENKNYSGYVSPYLSIWPPKVDQEKSNVILYIKADNNSRIPESLEYECREWNKGNKSFSTLSTKLKITKLNIEKMGDANCYKIYVQCIEPFENDISIIAKYNGSIVGRIIAKANAKIYETIIQPVLVSFGDIASKSIGTAGHEKFVKDLVLYFNNRSFNQAYIRGKLAKETHTVTFLTNDFLKGDVVKLKNKNLYVNYTESNQKNAQEYNNLIQQRYTSIFHNMAINQVNIEKMENCIKLILNAFKADFDYGIISNLKKAKKFHENHIATNAWNKIKDNLYKDYLQYKSEYLKNQAVNLSQNNIIYIFINSSIEGGKNEVSKTQAYSMRESGITHIFDSALKDSESYSLIIHEMGHACGLFHTFTDEANFLINGKNQLQSQVDAEKKKISNLNDAKPEDAKYLAIDTKYTTIQRVIENSETSHIDIREFETRFLVNIVGESSYINESSELIKDTKTSVIELEKNSLPNFDAISIKSKIEKKIDDLQKQIDKLTPLIGIVRAQSETLENIMDYRQYASPQEDSSTEEGKSNFNKGFKYKSFYEKQWEKMIKISVENNYIREISK</sequence>
<keyword evidence="2" id="KW-1185">Reference proteome</keyword>